<name>A0A7W9ASY7_9SPHN</name>
<proteinExistence type="predicted"/>
<dbReference type="Proteomes" id="UP000557739">
    <property type="component" value="Unassembled WGS sequence"/>
</dbReference>
<keyword evidence="2" id="KW-1185">Reference proteome</keyword>
<gene>
    <name evidence="1" type="ORF">FHR19_003390</name>
</gene>
<sequence>MSHVRADILTSFETAIDAIPIVAAVYTQPAVLNPPSGKVMVEIGFAEEGPNEKIGGDWPNEVVIRRPLIVAARVEAAVPGKMDAKVFESDVLGPIEVAITRSPELAGIADDLFLYATQWEPAQDGRTQTIEATLAWKLTYTTAAGAPGKAL</sequence>
<dbReference type="AlphaFoldDB" id="A0A7W9ASY7"/>
<evidence type="ECO:0000313" key="1">
    <source>
        <dbReference type="EMBL" id="MBB5700010.1"/>
    </source>
</evidence>
<reference evidence="1 2" key="1">
    <citation type="submission" date="2020-08" db="EMBL/GenBank/DDBJ databases">
        <title>Genomic Encyclopedia of Type Strains, Phase IV (KMG-IV): sequencing the most valuable type-strain genomes for metagenomic binning, comparative biology and taxonomic classification.</title>
        <authorList>
            <person name="Goeker M."/>
        </authorList>
    </citation>
    <scope>NUCLEOTIDE SEQUENCE [LARGE SCALE GENOMIC DNA]</scope>
    <source>
        <strain evidence="1 2">DSM 27244</strain>
    </source>
</reference>
<dbReference type="EMBL" id="JACIJJ010000007">
    <property type="protein sequence ID" value="MBB5700010.1"/>
    <property type="molecule type" value="Genomic_DNA"/>
</dbReference>
<dbReference type="RefSeq" id="WP_184030896.1">
    <property type="nucleotide sequence ID" value="NZ_JACIJJ010000007.1"/>
</dbReference>
<comment type="caution">
    <text evidence="1">The sequence shown here is derived from an EMBL/GenBank/DDBJ whole genome shotgun (WGS) entry which is preliminary data.</text>
</comment>
<accession>A0A7W9ASY7</accession>
<organism evidence="1 2">
    <name type="scientific">Sphingomonas yantingensis</name>
    <dbReference type="NCBI Taxonomy" id="1241761"/>
    <lineage>
        <taxon>Bacteria</taxon>
        <taxon>Pseudomonadati</taxon>
        <taxon>Pseudomonadota</taxon>
        <taxon>Alphaproteobacteria</taxon>
        <taxon>Sphingomonadales</taxon>
        <taxon>Sphingomonadaceae</taxon>
        <taxon>Sphingomonas</taxon>
    </lineage>
</organism>
<protein>
    <submittedName>
        <fullName evidence="1">Uncharacterized protein</fullName>
    </submittedName>
</protein>
<evidence type="ECO:0000313" key="2">
    <source>
        <dbReference type="Proteomes" id="UP000557739"/>
    </source>
</evidence>